<keyword evidence="4" id="KW-1185">Reference proteome</keyword>
<gene>
    <name evidence="3" type="ORF">Ssi02_64450</name>
</gene>
<dbReference type="AlphaFoldDB" id="A0A919VFK3"/>
<dbReference type="EMBL" id="BOOW01000042">
    <property type="protein sequence ID" value="GII96214.1"/>
    <property type="molecule type" value="Genomic_DNA"/>
</dbReference>
<proteinExistence type="predicted"/>
<organism evidence="3 4">
    <name type="scientific">Sinosporangium siamense</name>
    <dbReference type="NCBI Taxonomy" id="1367973"/>
    <lineage>
        <taxon>Bacteria</taxon>
        <taxon>Bacillati</taxon>
        <taxon>Actinomycetota</taxon>
        <taxon>Actinomycetes</taxon>
        <taxon>Streptosporangiales</taxon>
        <taxon>Streptosporangiaceae</taxon>
        <taxon>Sinosporangium</taxon>
    </lineage>
</organism>
<evidence type="ECO:0000259" key="2">
    <source>
        <dbReference type="Pfam" id="PF08386"/>
    </source>
</evidence>
<evidence type="ECO:0000313" key="4">
    <source>
        <dbReference type="Proteomes" id="UP000606172"/>
    </source>
</evidence>
<protein>
    <recommendedName>
        <fullName evidence="2">Peptidase S33 tripeptidyl aminopeptidase-like C-terminal domain-containing protein</fullName>
    </recommendedName>
</protein>
<reference evidence="3" key="1">
    <citation type="submission" date="2021-01" db="EMBL/GenBank/DDBJ databases">
        <title>Whole genome shotgun sequence of Sinosporangium siamense NBRC 109515.</title>
        <authorList>
            <person name="Komaki H."/>
            <person name="Tamura T."/>
        </authorList>
    </citation>
    <scope>NUCLEOTIDE SEQUENCE</scope>
    <source>
        <strain evidence="3">NBRC 109515</strain>
    </source>
</reference>
<feature type="region of interest" description="Disordered" evidence="1">
    <location>
        <begin position="53"/>
        <end position="82"/>
    </location>
</feature>
<dbReference type="Proteomes" id="UP000606172">
    <property type="component" value="Unassembled WGS sequence"/>
</dbReference>
<evidence type="ECO:0000313" key="3">
    <source>
        <dbReference type="EMBL" id="GII96214.1"/>
    </source>
</evidence>
<dbReference type="Pfam" id="PF08386">
    <property type="entry name" value="Abhydrolase_4"/>
    <property type="match status" value="1"/>
</dbReference>
<feature type="domain" description="Peptidase S33 tripeptidyl aminopeptidase-like C-terminal" evidence="2">
    <location>
        <begin position="8"/>
        <end position="61"/>
    </location>
</feature>
<dbReference type="InterPro" id="IPR013595">
    <property type="entry name" value="Pept_S33_TAP-like_C"/>
</dbReference>
<sequence>MSSDPVEPSTLLWSAQRVHGMLRNSRLPINEGWGHVAAQQSTCVVDAASRYLTEGTPPAAGPTWSRSPPKAPAGPGLLKTPR</sequence>
<accession>A0A919VFK3</accession>
<evidence type="ECO:0000256" key="1">
    <source>
        <dbReference type="SAM" id="MobiDB-lite"/>
    </source>
</evidence>
<name>A0A919VFK3_9ACTN</name>
<dbReference type="RefSeq" id="WP_204031231.1">
    <property type="nucleotide sequence ID" value="NZ_BOOW01000042.1"/>
</dbReference>
<comment type="caution">
    <text evidence="3">The sequence shown here is derived from an EMBL/GenBank/DDBJ whole genome shotgun (WGS) entry which is preliminary data.</text>
</comment>